<dbReference type="Proteomes" id="UP001145114">
    <property type="component" value="Unassembled WGS sequence"/>
</dbReference>
<dbReference type="EMBL" id="JAMZIH010001933">
    <property type="protein sequence ID" value="KAJ1677788.1"/>
    <property type="molecule type" value="Genomic_DNA"/>
</dbReference>
<evidence type="ECO:0000313" key="1">
    <source>
        <dbReference type="EMBL" id="KAJ1677788.1"/>
    </source>
</evidence>
<gene>
    <name evidence="1" type="ORF">EV182_005437</name>
</gene>
<accession>A0ACC1HML8</accession>
<name>A0ACC1HML8_9FUNG</name>
<feature type="non-terminal residue" evidence="1">
    <location>
        <position position="1"/>
    </location>
</feature>
<sequence>SQKEDMWLRSTNEPENAEFEEYWENVSEMGEEDWEEIMESLEEYQRDQRAGRPTA</sequence>
<proteinExistence type="predicted"/>
<organism evidence="1 2">
    <name type="scientific">Spiromyces aspiralis</name>
    <dbReference type="NCBI Taxonomy" id="68401"/>
    <lineage>
        <taxon>Eukaryota</taxon>
        <taxon>Fungi</taxon>
        <taxon>Fungi incertae sedis</taxon>
        <taxon>Zoopagomycota</taxon>
        <taxon>Kickxellomycotina</taxon>
        <taxon>Kickxellomycetes</taxon>
        <taxon>Kickxellales</taxon>
        <taxon>Kickxellaceae</taxon>
        <taxon>Spiromyces</taxon>
    </lineage>
</organism>
<keyword evidence="2" id="KW-1185">Reference proteome</keyword>
<reference evidence="1" key="1">
    <citation type="submission" date="2022-06" db="EMBL/GenBank/DDBJ databases">
        <title>Phylogenomic reconstructions and comparative analyses of Kickxellomycotina fungi.</title>
        <authorList>
            <person name="Reynolds N.K."/>
            <person name="Stajich J.E."/>
            <person name="Barry K."/>
            <person name="Grigoriev I.V."/>
            <person name="Crous P."/>
            <person name="Smith M.E."/>
        </authorList>
    </citation>
    <scope>NUCLEOTIDE SEQUENCE</scope>
    <source>
        <strain evidence="1">RSA 2271</strain>
    </source>
</reference>
<protein>
    <submittedName>
        <fullName evidence="1">Uncharacterized protein</fullName>
    </submittedName>
</protein>
<evidence type="ECO:0000313" key="2">
    <source>
        <dbReference type="Proteomes" id="UP001145114"/>
    </source>
</evidence>
<comment type="caution">
    <text evidence="1">The sequence shown here is derived from an EMBL/GenBank/DDBJ whole genome shotgun (WGS) entry which is preliminary data.</text>
</comment>